<name>A0A844HPB4_9RHOB</name>
<organism evidence="8 9">
    <name type="scientific">Paracoccus litorisediminis</name>
    <dbReference type="NCBI Taxonomy" id="2006130"/>
    <lineage>
        <taxon>Bacteria</taxon>
        <taxon>Pseudomonadati</taxon>
        <taxon>Pseudomonadota</taxon>
        <taxon>Alphaproteobacteria</taxon>
        <taxon>Rhodobacterales</taxon>
        <taxon>Paracoccaceae</taxon>
        <taxon>Paracoccus</taxon>
    </lineage>
</organism>
<dbReference type="PANTHER" id="PTHR37823:SF1">
    <property type="entry name" value="CYTOCHROME C-553-LIKE"/>
    <property type="match status" value="1"/>
</dbReference>
<dbReference type="Gene3D" id="1.10.760.10">
    <property type="entry name" value="Cytochrome c-like domain"/>
    <property type="match status" value="1"/>
</dbReference>
<dbReference type="InterPro" id="IPR009056">
    <property type="entry name" value="Cyt_c-like_dom"/>
</dbReference>
<dbReference type="PANTHER" id="PTHR37823">
    <property type="entry name" value="CYTOCHROME C-553-LIKE"/>
    <property type="match status" value="1"/>
</dbReference>
<evidence type="ECO:0000256" key="6">
    <source>
        <dbReference type="PROSITE-ProRule" id="PRU00433"/>
    </source>
</evidence>
<evidence type="ECO:0000256" key="1">
    <source>
        <dbReference type="ARBA" id="ARBA00022448"/>
    </source>
</evidence>
<evidence type="ECO:0000313" key="9">
    <source>
        <dbReference type="Proteomes" id="UP000449846"/>
    </source>
</evidence>
<dbReference type="Pfam" id="PF00034">
    <property type="entry name" value="Cytochrom_C"/>
    <property type="match status" value="1"/>
</dbReference>
<dbReference type="InterPro" id="IPR051811">
    <property type="entry name" value="Cytochrome_c550/c551-like"/>
</dbReference>
<dbReference type="PROSITE" id="PS51007">
    <property type="entry name" value="CYTC"/>
    <property type="match status" value="1"/>
</dbReference>
<evidence type="ECO:0000256" key="4">
    <source>
        <dbReference type="ARBA" id="ARBA00022982"/>
    </source>
</evidence>
<keyword evidence="3 6" id="KW-0479">Metal-binding</keyword>
<proteinExistence type="predicted"/>
<evidence type="ECO:0000256" key="3">
    <source>
        <dbReference type="ARBA" id="ARBA00022723"/>
    </source>
</evidence>
<keyword evidence="4" id="KW-0249">Electron transport</keyword>
<keyword evidence="9" id="KW-1185">Reference proteome</keyword>
<gene>
    <name evidence="8" type="ORF">GL300_16930</name>
</gene>
<accession>A0A844HPB4</accession>
<sequence>MRVFWIAALAVLVAGGAWWVLNRPGTGISPEGDQALAAVTMPATLSAEARAGQKAFARNCASCHGADAEGKSGVAPPLIHKIYEPGHHSDVAFVMAATSGVRAHHWTFGDMAPVPELTDAELAHIIRFVREVQVANGIM</sequence>
<evidence type="ECO:0000256" key="2">
    <source>
        <dbReference type="ARBA" id="ARBA00022617"/>
    </source>
</evidence>
<comment type="caution">
    <text evidence="8">The sequence shown here is derived from an EMBL/GenBank/DDBJ whole genome shotgun (WGS) entry which is preliminary data.</text>
</comment>
<evidence type="ECO:0000313" key="8">
    <source>
        <dbReference type="EMBL" id="MTH60898.1"/>
    </source>
</evidence>
<dbReference type="GO" id="GO:0009055">
    <property type="term" value="F:electron transfer activity"/>
    <property type="evidence" value="ECO:0007669"/>
    <property type="project" value="InterPro"/>
</dbReference>
<dbReference type="GO" id="GO:0020037">
    <property type="term" value="F:heme binding"/>
    <property type="evidence" value="ECO:0007669"/>
    <property type="project" value="InterPro"/>
</dbReference>
<dbReference type="OrthoDB" id="7854060at2"/>
<keyword evidence="5 6" id="KW-0408">Iron</keyword>
<dbReference type="Proteomes" id="UP000449846">
    <property type="component" value="Unassembled WGS sequence"/>
</dbReference>
<evidence type="ECO:0000256" key="5">
    <source>
        <dbReference type="ARBA" id="ARBA00023004"/>
    </source>
</evidence>
<feature type="domain" description="Cytochrome c" evidence="7">
    <location>
        <begin position="47"/>
        <end position="133"/>
    </location>
</feature>
<keyword evidence="2 6" id="KW-0349">Heme</keyword>
<protein>
    <submittedName>
        <fullName evidence="8">C-type cytochrome</fullName>
    </submittedName>
</protein>
<evidence type="ECO:0000259" key="7">
    <source>
        <dbReference type="PROSITE" id="PS51007"/>
    </source>
</evidence>
<reference evidence="8 9" key="1">
    <citation type="submission" date="2019-11" db="EMBL/GenBank/DDBJ databases">
        <authorList>
            <person name="Dong K."/>
        </authorList>
    </citation>
    <scope>NUCLEOTIDE SEQUENCE [LARGE SCALE GENOMIC DNA]</scope>
    <source>
        <strain evidence="8 9">NBRC 112902</strain>
    </source>
</reference>
<dbReference type="SUPFAM" id="SSF46626">
    <property type="entry name" value="Cytochrome c"/>
    <property type="match status" value="1"/>
</dbReference>
<dbReference type="AlphaFoldDB" id="A0A844HPB4"/>
<keyword evidence="1" id="KW-0813">Transport</keyword>
<dbReference type="EMBL" id="WMIG01000011">
    <property type="protein sequence ID" value="MTH60898.1"/>
    <property type="molecule type" value="Genomic_DNA"/>
</dbReference>
<dbReference type="InterPro" id="IPR036909">
    <property type="entry name" value="Cyt_c-like_dom_sf"/>
</dbReference>
<dbReference type="GO" id="GO:0046872">
    <property type="term" value="F:metal ion binding"/>
    <property type="evidence" value="ECO:0007669"/>
    <property type="project" value="UniProtKB-KW"/>
</dbReference>